<reference evidence="2 3" key="1">
    <citation type="submission" date="2023-08" db="EMBL/GenBank/DDBJ databases">
        <title>Black Yeasts Isolated from many extreme environments.</title>
        <authorList>
            <person name="Coleine C."/>
            <person name="Stajich J.E."/>
            <person name="Selbmann L."/>
        </authorList>
    </citation>
    <scope>NUCLEOTIDE SEQUENCE [LARGE SCALE GENOMIC DNA]</scope>
    <source>
        <strain evidence="2 3">CCFEE 5885</strain>
    </source>
</reference>
<keyword evidence="1" id="KW-0812">Transmembrane</keyword>
<organism evidence="2 3">
    <name type="scientific">Lithohypha guttulata</name>
    <dbReference type="NCBI Taxonomy" id="1690604"/>
    <lineage>
        <taxon>Eukaryota</taxon>
        <taxon>Fungi</taxon>
        <taxon>Dikarya</taxon>
        <taxon>Ascomycota</taxon>
        <taxon>Pezizomycotina</taxon>
        <taxon>Eurotiomycetes</taxon>
        <taxon>Chaetothyriomycetidae</taxon>
        <taxon>Chaetothyriales</taxon>
        <taxon>Trichomeriaceae</taxon>
        <taxon>Lithohypha</taxon>
    </lineage>
</organism>
<feature type="transmembrane region" description="Helical" evidence="1">
    <location>
        <begin position="6"/>
        <end position="25"/>
    </location>
</feature>
<evidence type="ECO:0000313" key="3">
    <source>
        <dbReference type="Proteomes" id="UP001345013"/>
    </source>
</evidence>
<comment type="caution">
    <text evidence="2">The sequence shown here is derived from an EMBL/GenBank/DDBJ whole genome shotgun (WGS) entry which is preliminary data.</text>
</comment>
<sequence>MDRARLISLITVCVLGGIVVQSSFLSERFGWYKTYPTKGSSWSTRRKPFPHPLALPYRTPAERLPAPLPSIAEITSSKQVISAQRGQRFVVRVGEHYVVKYGRDIDLIEGENMLFVRHSCNTGVPAIYAMFCDEETNANYFIMEYIPGETLMLQWNDLDEPAKANIAAKLRIDLDELGRIPAQGYYGKLGR</sequence>
<protein>
    <submittedName>
        <fullName evidence="2">Uncharacterized protein</fullName>
    </submittedName>
</protein>
<name>A0ABR0KBL6_9EURO</name>
<evidence type="ECO:0000256" key="1">
    <source>
        <dbReference type="SAM" id="Phobius"/>
    </source>
</evidence>
<keyword evidence="3" id="KW-1185">Reference proteome</keyword>
<dbReference type="Proteomes" id="UP001345013">
    <property type="component" value="Unassembled WGS sequence"/>
</dbReference>
<keyword evidence="1" id="KW-1133">Transmembrane helix</keyword>
<keyword evidence="1" id="KW-0472">Membrane</keyword>
<evidence type="ECO:0000313" key="2">
    <source>
        <dbReference type="EMBL" id="KAK5093145.1"/>
    </source>
</evidence>
<dbReference type="InterPro" id="IPR011009">
    <property type="entry name" value="Kinase-like_dom_sf"/>
</dbReference>
<accession>A0ABR0KBL6</accession>
<dbReference type="EMBL" id="JAVRRG010000047">
    <property type="protein sequence ID" value="KAK5093145.1"/>
    <property type="molecule type" value="Genomic_DNA"/>
</dbReference>
<gene>
    <name evidence="2" type="ORF">LTR24_004548</name>
</gene>
<dbReference type="SUPFAM" id="SSF56112">
    <property type="entry name" value="Protein kinase-like (PK-like)"/>
    <property type="match status" value="1"/>
</dbReference>
<proteinExistence type="predicted"/>